<feature type="compositionally biased region" description="Basic residues" evidence="2">
    <location>
        <begin position="247"/>
        <end position="257"/>
    </location>
</feature>
<feature type="region of interest" description="Disordered" evidence="2">
    <location>
        <begin position="311"/>
        <end position="333"/>
    </location>
</feature>
<reference evidence="5 6" key="1">
    <citation type="submission" date="2019-06" db="EMBL/GenBank/DDBJ databases">
        <title>Draft genome sequence of the filamentous fungus Phialemoniopsis curvata isolated from diesel fuel.</title>
        <authorList>
            <person name="Varaljay V.A."/>
            <person name="Lyon W.J."/>
            <person name="Crouch A.L."/>
            <person name="Drake C.E."/>
            <person name="Hollomon J.M."/>
            <person name="Nadeau L.J."/>
            <person name="Nunn H.S."/>
            <person name="Stevenson B.S."/>
            <person name="Bojanowski C.L."/>
            <person name="Crookes-Goodson W.J."/>
        </authorList>
    </citation>
    <scope>NUCLEOTIDE SEQUENCE [LARGE SCALE GENOMIC DNA]</scope>
    <source>
        <strain evidence="5 6">D216</strain>
    </source>
</reference>
<feature type="compositionally biased region" description="Low complexity" evidence="2">
    <location>
        <begin position="196"/>
        <end position="207"/>
    </location>
</feature>
<dbReference type="SMART" id="SM00717">
    <property type="entry name" value="SANT"/>
    <property type="match status" value="2"/>
</dbReference>
<dbReference type="Gene3D" id="1.10.246.220">
    <property type="match status" value="1"/>
</dbReference>
<dbReference type="EMBL" id="SKBQ01000030">
    <property type="protein sequence ID" value="TPX13965.1"/>
    <property type="molecule type" value="Genomic_DNA"/>
</dbReference>
<dbReference type="PROSITE" id="PS51294">
    <property type="entry name" value="HTH_MYB"/>
    <property type="match status" value="1"/>
</dbReference>
<feature type="domain" description="HTH myb-type" evidence="4">
    <location>
        <begin position="251"/>
        <end position="310"/>
    </location>
</feature>
<sequence length="546" mass="60003">MATIEPRLIHLLNDTNVTHSPSRDLPPIHSFSFRDGGHPVSLPPLDLDVGASQRNDKASSQVHTPLKQLPPFFELGNEDVSPGLVPSQEAGDQGTPKTKRSGHSLRMLLDHAENGDSSAPLHRILVDTEESLDEGAPKKRHRALTGKDELMQLPQPLKRQKSTQEVKIAPINSDLSNQPRPMPPIISGLHQPPPSAAAHLLPPISSAGFGGGDNATPIGPLHGFDSATHDGPGPPAPAESDKNASGKVKRRAAKPRRKWSEEETNHLLLGVSKHGVGKWTTILEDPNYKFNERTAGDLKDRFRTCCPNELRTKRGNKESHLPIEPDLEPPLRTKTSLQLENILVDADDPDSAKANPGAQQESDAAPKQKKSRAHRKKLEDLEELGIRGPFKTSHRRVRKPFSEQDDKDILDGLEHYGPAWTKIQRDPRFGLSGRQPTDLRDRVRNKYPETYARIEKGSFHPKEPARNTGPLEPSVNTSIKNPLPSSSGSLERPLNHASSREKWTVLSGSLDLFDVSNAHGFASFGSAGEMDISRLLLDDAHGPEDR</sequence>
<feature type="region of interest" description="Disordered" evidence="2">
    <location>
        <begin position="347"/>
        <end position="403"/>
    </location>
</feature>
<dbReference type="PROSITE" id="PS50090">
    <property type="entry name" value="MYB_LIKE"/>
    <property type="match status" value="1"/>
</dbReference>
<dbReference type="PANTHER" id="PTHR46734">
    <property type="entry name" value="TELOMERIC REPEAT-BINDING FACTOR 1 TERF1"/>
    <property type="match status" value="1"/>
</dbReference>
<evidence type="ECO:0000259" key="3">
    <source>
        <dbReference type="PROSITE" id="PS50090"/>
    </source>
</evidence>
<feature type="domain" description="Myb-like" evidence="3">
    <location>
        <begin position="251"/>
        <end position="304"/>
    </location>
</feature>
<dbReference type="GeneID" id="41973112"/>
<evidence type="ECO:0000313" key="6">
    <source>
        <dbReference type="Proteomes" id="UP000319257"/>
    </source>
</evidence>
<feature type="compositionally biased region" description="Basic residues" evidence="2">
    <location>
        <begin position="367"/>
        <end position="376"/>
    </location>
</feature>
<feature type="region of interest" description="Disordered" evidence="2">
    <location>
        <begin position="42"/>
        <end position="63"/>
    </location>
</feature>
<dbReference type="Proteomes" id="UP000319257">
    <property type="component" value="Unassembled WGS sequence"/>
</dbReference>
<feature type="compositionally biased region" description="Basic and acidic residues" evidence="2">
    <location>
        <begin position="311"/>
        <end position="323"/>
    </location>
</feature>
<dbReference type="InterPro" id="IPR001005">
    <property type="entry name" value="SANT/Myb"/>
</dbReference>
<dbReference type="PANTHER" id="PTHR46734:SF1">
    <property type="entry name" value="TELOMERIC REPEAT-BINDING FACTOR 1"/>
    <property type="match status" value="1"/>
</dbReference>
<dbReference type="AlphaFoldDB" id="A0A507AT26"/>
<dbReference type="InterPro" id="IPR052450">
    <property type="entry name" value="TRBD-Containing_Protein"/>
</dbReference>
<dbReference type="InParanoid" id="A0A507AT26"/>
<feature type="compositionally biased region" description="Polar residues" evidence="2">
    <location>
        <begin position="474"/>
        <end position="489"/>
    </location>
</feature>
<dbReference type="OrthoDB" id="608866at2759"/>
<dbReference type="STRING" id="1093900.A0A507AT26"/>
<comment type="caution">
    <text evidence="5">The sequence shown here is derived from an EMBL/GenBank/DDBJ whole genome shotgun (WGS) entry which is preliminary data.</text>
</comment>
<accession>A0A507AT26</accession>
<gene>
    <name evidence="5" type="ORF">E0L32_005665</name>
</gene>
<organism evidence="5 6">
    <name type="scientific">Thyridium curvatum</name>
    <dbReference type="NCBI Taxonomy" id="1093900"/>
    <lineage>
        <taxon>Eukaryota</taxon>
        <taxon>Fungi</taxon>
        <taxon>Dikarya</taxon>
        <taxon>Ascomycota</taxon>
        <taxon>Pezizomycotina</taxon>
        <taxon>Sordariomycetes</taxon>
        <taxon>Sordariomycetidae</taxon>
        <taxon>Thyridiales</taxon>
        <taxon>Thyridiaceae</taxon>
        <taxon>Thyridium</taxon>
    </lineage>
</organism>
<feature type="region of interest" description="Disordered" evidence="2">
    <location>
        <begin position="77"/>
        <end position="101"/>
    </location>
</feature>
<keyword evidence="1" id="KW-0539">Nucleus</keyword>
<evidence type="ECO:0008006" key="7">
    <source>
        <dbReference type="Google" id="ProtNLM"/>
    </source>
</evidence>
<evidence type="ECO:0000313" key="5">
    <source>
        <dbReference type="EMBL" id="TPX13965.1"/>
    </source>
</evidence>
<name>A0A507AT26_9PEZI</name>
<feature type="region of interest" description="Disordered" evidence="2">
    <location>
        <begin position="451"/>
        <end position="498"/>
    </location>
</feature>
<feature type="region of interest" description="Disordered" evidence="2">
    <location>
        <begin position="189"/>
        <end position="261"/>
    </location>
</feature>
<dbReference type="InterPro" id="IPR009057">
    <property type="entry name" value="Homeodomain-like_sf"/>
</dbReference>
<protein>
    <recommendedName>
        <fullName evidence="7">MYB transcription factor</fullName>
    </recommendedName>
</protein>
<evidence type="ECO:0000256" key="2">
    <source>
        <dbReference type="SAM" id="MobiDB-lite"/>
    </source>
</evidence>
<dbReference type="CDD" id="cd11660">
    <property type="entry name" value="SANT_TRF"/>
    <property type="match status" value="2"/>
</dbReference>
<evidence type="ECO:0000256" key="1">
    <source>
        <dbReference type="ARBA" id="ARBA00023242"/>
    </source>
</evidence>
<dbReference type="Pfam" id="PF00249">
    <property type="entry name" value="Myb_DNA-binding"/>
    <property type="match status" value="1"/>
</dbReference>
<keyword evidence="6" id="KW-1185">Reference proteome</keyword>
<dbReference type="Gene3D" id="1.10.10.60">
    <property type="entry name" value="Homeodomain-like"/>
    <property type="match status" value="1"/>
</dbReference>
<evidence type="ECO:0000259" key="4">
    <source>
        <dbReference type="PROSITE" id="PS51294"/>
    </source>
</evidence>
<dbReference type="InterPro" id="IPR017930">
    <property type="entry name" value="Myb_dom"/>
</dbReference>
<dbReference type="SUPFAM" id="SSF46689">
    <property type="entry name" value="Homeodomain-like"/>
    <property type="match status" value="2"/>
</dbReference>
<proteinExistence type="predicted"/>
<dbReference type="RefSeq" id="XP_030995676.1">
    <property type="nucleotide sequence ID" value="XM_031140211.1"/>
</dbReference>
<feature type="compositionally biased region" description="Basic and acidic residues" evidence="2">
    <location>
        <begin position="451"/>
        <end position="465"/>
    </location>
</feature>